<dbReference type="SMART" id="SM00512">
    <property type="entry name" value="Skp1"/>
    <property type="match status" value="1"/>
</dbReference>
<feature type="domain" description="SKP1 component POZ" evidence="4">
    <location>
        <begin position="8"/>
        <end position="67"/>
    </location>
</feature>
<dbReference type="PIRSF" id="PIRSF028729">
    <property type="entry name" value="E3_ubiquit_lig_SCF_Skp"/>
    <property type="match status" value="1"/>
</dbReference>
<dbReference type="InterPro" id="IPR016073">
    <property type="entry name" value="Skp1_comp_POZ"/>
</dbReference>
<feature type="domain" description="SKP1 component dimerisation" evidence="3">
    <location>
        <begin position="105"/>
        <end position="136"/>
    </location>
</feature>
<proteinExistence type="inferred from homology"/>
<gene>
    <name evidence="5" type="ORF">MSPICULIGERA_LOCUS25026</name>
</gene>
<comment type="caution">
    <text evidence="5">The sequence shown here is derived from an EMBL/GenBank/DDBJ whole genome shotgun (WGS) entry which is preliminary data.</text>
</comment>
<accession>A0AA36GCC1</accession>
<dbReference type="InterPro" id="IPR016897">
    <property type="entry name" value="SKP1"/>
</dbReference>
<evidence type="ECO:0000256" key="1">
    <source>
        <dbReference type="ARBA" id="ARBA00009993"/>
    </source>
</evidence>
<reference evidence="5" key="1">
    <citation type="submission" date="2023-06" db="EMBL/GenBank/DDBJ databases">
        <authorList>
            <person name="Delattre M."/>
        </authorList>
    </citation>
    <scope>NUCLEOTIDE SEQUENCE</scope>
    <source>
        <strain evidence="5">AF72</strain>
    </source>
</reference>
<evidence type="ECO:0000313" key="5">
    <source>
        <dbReference type="EMBL" id="CAJ0587046.1"/>
    </source>
</evidence>
<dbReference type="SUPFAM" id="SSF81382">
    <property type="entry name" value="Skp1 dimerisation domain-like"/>
    <property type="match status" value="1"/>
</dbReference>
<dbReference type="InterPro" id="IPR011333">
    <property type="entry name" value="SKP1/BTB/POZ_sf"/>
</dbReference>
<dbReference type="Proteomes" id="UP001177023">
    <property type="component" value="Unassembled WGS sequence"/>
</dbReference>
<dbReference type="Pfam" id="PF03931">
    <property type="entry name" value="Skp1_POZ"/>
    <property type="match status" value="1"/>
</dbReference>
<evidence type="ECO:0000256" key="2">
    <source>
        <dbReference type="ARBA" id="ARBA00022786"/>
    </source>
</evidence>
<evidence type="ECO:0000313" key="6">
    <source>
        <dbReference type="Proteomes" id="UP001177023"/>
    </source>
</evidence>
<dbReference type="InterPro" id="IPR001232">
    <property type="entry name" value="SKP1-like"/>
</dbReference>
<evidence type="ECO:0008006" key="7">
    <source>
        <dbReference type="Google" id="ProtNLM"/>
    </source>
</evidence>
<comment type="similarity">
    <text evidence="1">Belongs to the SKP1 family.</text>
</comment>
<dbReference type="AlphaFoldDB" id="A0AA36GCC1"/>
<sequence>MAESGVAMLSLTSSDQMSFKVKREVAETFAPVSTLLQDLSADYDAPIPVMGVTGEILKIVIGYTEQHIEAGPRQGKTLPWETTFVSDNKDKIYELLLAANYLDVKPLLDLLCEAVAAQIRGKNSKQIREHFGLPENEE</sequence>
<dbReference type="InterPro" id="IPR016072">
    <property type="entry name" value="Skp1_comp_dimer"/>
</dbReference>
<name>A0AA36GCC1_9BILA</name>
<keyword evidence="6" id="KW-1185">Reference proteome</keyword>
<dbReference type="EMBL" id="CATQJA010002709">
    <property type="protein sequence ID" value="CAJ0587046.1"/>
    <property type="molecule type" value="Genomic_DNA"/>
</dbReference>
<dbReference type="GO" id="GO:0006511">
    <property type="term" value="P:ubiquitin-dependent protein catabolic process"/>
    <property type="evidence" value="ECO:0007669"/>
    <property type="project" value="InterPro"/>
</dbReference>
<protein>
    <recommendedName>
        <fullName evidence="7">SKP1-like protein</fullName>
    </recommendedName>
</protein>
<dbReference type="InterPro" id="IPR036296">
    <property type="entry name" value="SKP1-like_dim_sf"/>
</dbReference>
<dbReference type="Gene3D" id="3.30.710.10">
    <property type="entry name" value="Potassium Channel Kv1.1, Chain A"/>
    <property type="match status" value="1"/>
</dbReference>
<dbReference type="SUPFAM" id="SSF54695">
    <property type="entry name" value="POZ domain"/>
    <property type="match status" value="1"/>
</dbReference>
<evidence type="ECO:0000259" key="4">
    <source>
        <dbReference type="Pfam" id="PF03931"/>
    </source>
</evidence>
<dbReference type="PANTHER" id="PTHR11165">
    <property type="entry name" value="SKP1"/>
    <property type="match status" value="1"/>
</dbReference>
<feature type="non-terminal residue" evidence="5">
    <location>
        <position position="138"/>
    </location>
</feature>
<keyword evidence="2" id="KW-0833">Ubl conjugation pathway</keyword>
<dbReference type="Pfam" id="PF01466">
    <property type="entry name" value="Skp1"/>
    <property type="match status" value="1"/>
</dbReference>
<organism evidence="5 6">
    <name type="scientific">Mesorhabditis spiculigera</name>
    <dbReference type="NCBI Taxonomy" id="96644"/>
    <lineage>
        <taxon>Eukaryota</taxon>
        <taxon>Metazoa</taxon>
        <taxon>Ecdysozoa</taxon>
        <taxon>Nematoda</taxon>
        <taxon>Chromadorea</taxon>
        <taxon>Rhabditida</taxon>
        <taxon>Rhabditina</taxon>
        <taxon>Rhabditomorpha</taxon>
        <taxon>Rhabditoidea</taxon>
        <taxon>Rhabditidae</taxon>
        <taxon>Mesorhabditinae</taxon>
        <taxon>Mesorhabditis</taxon>
    </lineage>
</organism>
<evidence type="ECO:0000259" key="3">
    <source>
        <dbReference type="Pfam" id="PF01466"/>
    </source>
</evidence>